<dbReference type="AlphaFoldDB" id="A0A6G7J7E2"/>
<dbReference type="Pfam" id="PF14281">
    <property type="entry name" value="PDDEXK_4"/>
    <property type="match status" value="1"/>
</dbReference>
<dbReference type="GO" id="GO:0003676">
    <property type="term" value="F:nucleic acid binding"/>
    <property type="evidence" value="ECO:0007669"/>
    <property type="project" value="InterPro"/>
</dbReference>
<reference evidence="1 2" key="1">
    <citation type="submission" date="2020-02" db="EMBL/GenBank/DDBJ databases">
        <title>Complete genome of Muricauda sp. 501str8.</title>
        <authorList>
            <person name="Dong B."/>
            <person name="Zhu S."/>
            <person name="Yang J."/>
            <person name="Chen J."/>
        </authorList>
    </citation>
    <scope>NUCLEOTIDE SEQUENCE [LARGE SCALE GENOMIC DNA]</scope>
    <source>
        <strain evidence="1 2">501str8</strain>
    </source>
</reference>
<accession>A0A6G7J7E2</accession>
<protein>
    <submittedName>
        <fullName evidence="1">PD-(D/E)XK nuclease family protein</fullName>
    </submittedName>
</protein>
<dbReference type="InterPro" id="IPR029470">
    <property type="entry name" value="PDDEXK_4"/>
</dbReference>
<name>A0A6G7J7E2_9FLAO</name>
<sequence length="395" mass="45960">MIAAIDILKKTGTISNKYKELAKSTGENFNIFSILRMESNEVTTHSRFIAELLNPNGSHDQSDKFLAIFKNTFAPESKLNLATTKVYVEHYVGKVEAESGGRIDILIKDAEGNVIMIENKVYAAEQSNQLLRYHNAFPSGKLIYLTLFGEKSREENSAGLYETMSYETDMVNWLEQCLVKVENMPVIQQTIIQYINVIKKLTNQSLNNKMSQEIINKILEEKEYLTAYKVLYDVNNELKKELVTRILGKIQEMLSKKGIEDVKTMDCGVTQGTLFHIQTASMKKNHIKLALYFEGKEYSRLNMGFVKTNSNISLDPDKLHQGFKKVFSESKQSDQWLAYIEYTEYRDFYYHTLNKIYFDKDFGFYRDLEDKIDRMMEIYHKTVELTYEPIKIFDQ</sequence>
<gene>
    <name evidence="1" type="ORF">GVT53_19655</name>
</gene>
<dbReference type="RefSeq" id="WP_166250171.1">
    <property type="nucleotide sequence ID" value="NZ_CP049616.1"/>
</dbReference>
<dbReference type="KEGG" id="mut:GVT53_19655"/>
<organism evidence="1 2">
    <name type="scientific">Flagellimonas oceani</name>
    <dbReference type="NCBI Taxonomy" id="2698672"/>
    <lineage>
        <taxon>Bacteria</taxon>
        <taxon>Pseudomonadati</taxon>
        <taxon>Bacteroidota</taxon>
        <taxon>Flavobacteriia</taxon>
        <taxon>Flavobacteriales</taxon>
        <taxon>Flavobacteriaceae</taxon>
        <taxon>Flagellimonas</taxon>
    </lineage>
</organism>
<dbReference type="InterPro" id="IPR011856">
    <property type="entry name" value="tRNA_endonuc-like_dom_sf"/>
</dbReference>
<evidence type="ECO:0000313" key="2">
    <source>
        <dbReference type="Proteomes" id="UP000502928"/>
    </source>
</evidence>
<evidence type="ECO:0000313" key="1">
    <source>
        <dbReference type="EMBL" id="QII46801.1"/>
    </source>
</evidence>
<dbReference type="Gene3D" id="3.40.1350.10">
    <property type="match status" value="1"/>
</dbReference>
<proteinExistence type="predicted"/>
<dbReference type="EMBL" id="CP049616">
    <property type="protein sequence ID" value="QII46801.1"/>
    <property type="molecule type" value="Genomic_DNA"/>
</dbReference>
<dbReference type="Proteomes" id="UP000502928">
    <property type="component" value="Chromosome"/>
</dbReference>
<keyword evidence="2" id="KW-1185">Reference proteome</keyword>